<evidence type="ECO:0000313" key="3">
    <source>
        <dbReference type="Proteomes" id="UP000198598"/>
    </source>
</evidence>
<dbReference type="PIRSF" id="PIRSF009320">
    <property type="entry name" value="Nuc_binding_HP_1000"/>
    <property type="match status" value="1"/>
</dbReference>
<evidence type="ECO:0000259" key="1">
    <source>
        <dbReference type="Pfam" id="PF01656"/>
    </source>
</evidence>
<keyword evidence="3" id="KW-1185">Reference proteome</keyword>
<protein>
    <submittedName>
        <fullName evidence="2">Plasmid segregation oscillating ATPase ParF</fullName>
    </submittedName>
</protein>
<dbReference type="RefSeq" id="WP_093835135.1">
    <property type="nucleotide sequence ID" value="NZ_FOLQ01000048.1"/>
</dbReference>
<dbReference type="OrthoDB" id="978593at2"/>
<name>A0A1I2HRL2_9BACT</name>
<evidence type="ECO:0000313" key="2">
    <source>
        <dbReference type="EMBL" id="SFF32865.1"/>
    </source>
</evidence>
<dbReference type="Gene3D" id="3.40.50.300">
    <property type="entry name" value="P-loop containing nucleotide triphosphate hydrolases"/>
    <property type="match status" value="1"/>
</dbReference>
<dbReference type="InterPro" id="IPR002586">
    <property type="entry name" value="CobQ/CobB/MinD/ParA_Nub-bd_dom"/>
</dbReference>
<dbReference type="STRING" id="662367.SAMN05216167_14816"/>
<organism evidence="2 3">
    <name type="scientific">Spirosoma endophyticum</name>
    <dbReference type="NCBI Taxonomy" id="662367"/>
    <lineage>
        <taxon>Bacteria</taxon>
        <taxon>Pseudomonadati</taxon>
        <taxon>Bacteroidota</taxon>
        <taxon>Cytophagia</taxon>
        <taxon>Cytophagales</taxon>
        <taxon>Cytophagaceae</taxon>
        <taxon>Spirosoma</taxon>
    </lineage>
</organism>
<accession>A0A1I2HRL2</accession>
<dbReference type="PANTHER" id="PTHR13696">
    <property type="entry name" value="P-LOOP CONTAINING NUCLEOSIDE TRIPHOSPHATE HYDROLASE"/>
    <property type="match status" value="1"/>
</dbReference>
<reference evidence="2 3" key="1">
    <citation type="submission" date="2016-10" db="EMBL/GenBank/DDBJ databases">
        <authorList>
            <person name="de Groot N.N."/>
        </authorList>
    </citation>
    <scope>NUCLEOTIDE SEQUENCE [LARGE SCALE GENOMIC DNA]</scope>
    <source>
        <strain evidence="2 3">DSM 26130</strain>
    </source>
</reference>
<dbReference type="InterPro" id="IPR027417">
    <property type="entry name" value="P-loop_NTPase"/>
</dbReference>
<dbReference type="Proteomes" id="UP000198598">
    <property type="component" value="Unassembled WGS sequence"/>
</dbReference>
<dbReference type="AlphaFoldDB" id="A0A1I2HRL2"/>
<sequence>MKTITILQQKGGVGKTTLTLNLALFFAKEGAKVAICDADSQGSLTDIADMLEGVDLVSVERVLAGQVDAQVLLIDTSPRNDIELPKLLAITDYALLPVRPGYLDALAMKATATILKASSVPKSGIVLNQVQHRNSVTRDVLDMLAKFDIPILMTRIGQRVSYTRSAMTNGVFGSDDEKAQQEISLLAMEIHYHL</sequence>
<dbReference type="EMBL" id="FOLQ01000048">
    <property type="protein sequence ID" value="SFF32865.1"/>
    <property type="molecule type" value="Genomic_DNA"/>
</dbReference>
<gene>
    <name evidence="2" type="ORF">SAMN05216167_14816</name>
</gene>
<dbReference type="CDD" id="cd02042">
    <property type="entry name" value="ParAB_family"/>
    <property type="match status" value="1"/>
</dbReference>
<dbReference type="SUPFAM" id="SSF52540">
    <property type="entry name" value="P-loop containing nucleoside triphosphate hydrolases"/>
    <property type="match status" value="1"/>
</dbReference>
<feature type="domain" description="CobQ/CobB/MinD/ParA nucleotide binding" evidence="1">
    <location>
        <begin position="4"/>
        <end position="166"/>
    </location>
</feature>
<dbReference type="PANTHER" id="PTHR13696:SF96">
    <property type="entry name" value="COBQ_COBB_MIND_PARA NUCLEOTIDE BINDING DOMAIN-CONTAINING PROTEIN"/>
    <property type="match status" value="1"/>
</dbReference>
<dbReference type="Pfam" id="PF01656">
    <property type="entry name" value="CbiA"/>
    <property type="match status" value="1"/>
</dbReference>
<dbReference type="InterPro" id="IPR050678">
    <property type="entry name" value="DNA_Partitioning_ATPase"/>
</dbReference>
<proteinExistence type="predicted"/>